<dbReference type="Pfam" id="PF00128">
    <property type="entry name" value="Alpha-amylase"/>
    <property type="match status" value="1"/>
</dbReference>
<gene>
    <name evidence="4" type="ORF">HMPREF1866_02848</name>
</gene>
<dbReference type="OrthoDB" id="9805159at2"/>
<keyword evidence="5" id="KW-1185">Reference proteome</keyword>
<evidence type="ECO:0000313" key="5">
    <source>
        <dbReference type="Proteomes" id="UP000070394"/>
    </source>
</evidence>
<dbReference type="SUPFAM" id="SSF51011">
    <property type="entry name" value="Glycosyl hydrolase domain"/>
    <property type="match status" value="1"/>
</dbReference>
<keyword evidence="1" id="KW-0378">Hydrolase</keyword>
<dbReference type="PATRIC" id="fig|467210.3.peg.2825"/>
<accession>A0A133ZBW2</accession>
<dbReference type="InterPro" id="IPR013780">
    <property type="entry name" value="Glyco_hydro_b"/>
</dbReference>
<dbReference type="AlphaFoldDB" id="A0A133ZBW2"/>
<reference evidence="5" key="1">
    <citation type="submission" date="2016-01" db="EMBL/GenBank/DDBJ databases">
        <authorList>
            <person name="Mitreva M."/>
            <person name="Pepin K.H."/>
            <person name="Mihindukulasuriya K.A."/>
            <person name="Fulton R."/>
            <person name="Fronick C."/>
            <person name="O'Laughlin M."/>
            <person name="Miner T."/>
            <person name="Herter B."/>
            <person name="Rosa B.A."/>
            <person name="Cordes M."/>
            <person name="Tomlinson C."/>
            <person name="Wollam A."/>
            <person name="Palsikar V.B."/>
            <person name="Mardis E.R."/>
            <person name="Wilson R.K."/>
        </authorList>
    </citation>
    <scope>NUCLEOTIDE SEQUENCE [LARGE SCALE GENOMIC DNA]</scope>
    <source>
        <strain evidence="5">DNF00896</strain>
    </source>
</reference>
<feature type="domain" description="Glycosyl hydrolase family 13 catalytic" evidence="3">
    <location>
        <begin position="11"/>
        <end position="360"/>
    </location>
</feature>
<dbReference type="Gene3D" id="3.90.400.10">
    <property type="entry name" value="Oligo-1,6-glucosidase, Domain 2"/>
    <property type="match status" value="1"/>
</dbReference>
<dbReference type="InterPro" id="IPR006048">
    <property type="entry name" value="A-amylase/branching_C"/>
</dbReference>
<dbReference type="RefSeq" id="WP_060932337.1">
    <property type="nucleotide sequence ID" value="NZ_KQ959850.1"/>
</dbReference>
<dbReference type="GO" id="GO:0043169">
    <property type="term" value="F:cation binding"/>
    <property type="evidence" value="ECO:0007669"/>
    <property type="project" value="InterPro"/>
</dbReference>
<dbReference type="InterPro" id="IPR006047">
    <property type="entry name" value="GH13_cat_dom"/>
</dbReference>
<dbReference type="GO" id="GO:0016798">
    <property type="term" value="F:hydrolase activity, acting on glycosyl bonds"/>
    <property type="evidence" value="ECO:0007669"/>
    <property type="project" value="UniProtKB-KW"/>
</dbReference>
<organism evidence="4 5">
    <name type="scientific">Lachnoanaerobaculum saburreum</name>
    <dbReference type="NCBI Taxonomy" id="467210"/>
    <lineage>
        <taxon>Bacteria</taxon>
        <taxon>Bacillati</taxon>
        <taxon>Bacillota</taxon>
        <taxon>Clostridia</taxon>
        <taxon>Lachnospirales</taxon>
        <taxon>Lachnospiraceae</taxon>
        <taxon>Lachnoanaerobaculum</taxon>
    </lineage>
</organism>
<dbReference type="PANTHER" id="PTHR10357">
    <property type="entry name" value="ALPHA-AMYLASE FAMILY MEMBER"/>
    <property type="match status" value="1"/>
</dbReference>
<evidence type="ECO:0000259" key="3">
    <source>
        <dbReference type="SMART" id="SM00642"/>
    </source>
</evidence>
<sequence>MKWYDGAVFYHIYPIGMTGAPRTNAFEAGEHRLNKLIDWLPHIKEIGCDAIYIGPLFESVAHGYETIDYKKLDSRLGDNDDLKNFVKVCHESGIKVIVDGVFNHVGREFFAFKDLKEHRENSAYKDWFKNIHFDWNNDYNDGLYYDSWDGHGTLVNLNHQNPAVREYFLDVARFWISEFDIDGIRLDAADVLDFTFMRELRSVTDSCKQDFWLLGEVIHGDYTRWVNNEMLHSVTNYWLHKALYSGHNDHNYFEIAHTVKRCTDMGMHIANAFYNFVDNHDVARIITKLNNKAHFFPVHVLLYTLPGKPSIYYGSEFAIEGEKKPYADEILRPELKIEDYKDAVNTNENTKRIAALGNMRLNNQWVGEAGYRELLLTNRQYAFLREYGDKRLVAIVNNDDNNADINLNIGGRFTELFSGETRDFDGNMHVNIAGNSGQVWISNN</sequence>
<keyword evidence="2" id="KW-0326">Glycosidase</keyword>
<dbReference type="InterPro" id="IPR045857">
    <property type="entry name" value="O16G_dom_2"/>
</dbReference>
<dbReference type="SMART" id="SM00642">
    <property type="entry name" value="Aamy"/>
    <property type="match status" value="1"/>
</dbReference>
<evidence type="ECO:0000256" key="1">
    <source>
        <dbReference type="ARBA" id="ARBA00022801"/>
    </source>
</evidence>
<dbReference type="Gene3D" id="3.20.20.80">
    <property type="entry name" value="Glycosidases"/>
    <property type="match status" value="1"/>
</dbReference>
<dbReference type="InterPro" id="IPR017853">
    <property type="entry name" value="GH"/>
</dbReference>
<protein>
    <submittedName>
        <fullName evidence="4">Alpha amylase, catalytic domain protein</fullName>
    </submittedName>
</protein>
<name>A0A133ZBW2_9FIRM</name>
<evidence type="ECO:0000256" key="2">
    <source>
        <dbReference type="ARBA" id="ARBA00023295"/>
    </source>
</evidence>
<evidence type="ECO:0000313" key="4">
    <source>
        <dbReference type="EMBL" id="KXB52930.1"/>
    </source>
</evidence>
<dbReference type="EMBL" id="LSDA01000145">
    <property type="protein sequence ID" value="KXB52930.1"/>
    <property type="molecule type" value="Genomic_DNA"/>
</dbReference>
<comment type="caution">
    <text evidence="4">The sequence shown here is derived from an EMBL/GenBank/DDBJ whole genome shotgun (WGS) entry which is preliminary data.</text>
</comment>
<dbReference type="Pfam" id="PF02806">
    <property type="entry name" value="Alpha-amylase_C"/>
    <property type="match status" value="1"/>
</dbReference>
<dbReference type="SUPFAM" id="SSF51445">
    <property type="entry name" value="(Trans)glycosidases"/>
    <property type="match status" value="1"/>
</dbReference>
<dbReference type="PANTHER" id="PTHR10357:SF210">
    <property type="entry name" value="MALTODEXTRIN GLUCOSIDASE"/>
    <property type="match status" value="1"/>
</dbReference>
<dbReference type="CDD" id="cd11353">
    <property type="entry name" value="AmyAc_euk_bac_CMD_like"/>
    <property type="match status" value="1"/>
</dbReference>
<dbReference type="GO" id="GO:0005975">
    <property type="term" value="P:carbohydrate metabolic process"/>
    <property type="evidence" value="ECO:0007669"/>
    <property type="project" value="InterPro"/>
</dbReference>
<dbReference type="STRING" id="467210.HMPREF1866_02848"/>
<proteinExistence type="predicted"/>
<dbReference type="Proteomes" id="UP000070394">
    <property type="component" value="Unassembled WGS sequence"/>
</dbReference>
<dbReference type="Gene3D" id="2.60.40.1180">
    <property type="entry name" value="Golgi alpha-mannosidase II"/>
    <property type="match status" value="1"/>
</dbReference>